<accession>A0A074ZUB6</accession>
<evidence type="ECO:0000313" key="3">
    <source>
        <dbReference type="Proteomes" id="UP000054324"/>
    </source>
</evidence>
<dbReference type="RefSeq" id="XP_009177459.1">
    <property type="nucleotide sequence ID" value="XM_009179195.1"/>
</dbReference>
<dbReference type="Proteomes" id="UP000054324">
    <property type="component" value="Unassembled WGS sequence"/>
</dbReference>
<evidence type="ECO:0000313" key="2">
    <source>
        <dbReference type="EMBL" id="KER18794.1"/>
    </source>
</evidence>
<dbReference type="AlphaFoldDB" id="A0A074ZUB6"/>
<dbReference type="CTD" id="20326321"/>
<feature type="compositionally biased region" description="Basic and acidic residues" evidence="1">
    <location>
        <begin position="37"/>
        <end position="55"/>
    </location>
</feature>
<keyword evidence="3" id="KW-1185">Reference proteome</keyword>
<protein>
    <submittedName>
        <fullName evidence="2">Uncharacterized protein</fullName>
    </submittedName>
</protein>
<dbReference type="GeneID" id="20326321"/>
<sequence length="135" mass="15138">MSDAIKFDACLLSKNIATNIFSSISYNQPADILNKQSENRAGDDYSKADRTDDQTRQAYQEGPLSALPCGQPSPYLSVNKRHQEKLDRTADICCKLTEQSFGNEEDLQQQMKRIHSGGVYMPLGTSRHPVRESEP</sequence>
<organism evidence="2 3">
    <name type="scientific">Opisthorchis viverrini</name>
    <name type="common">Southeast Asian liver fluke</name>
    <dbReference type="NCBI Taxonomy" id="6198"/>
    <lineage>
        <taxon>Eukaryota</taxon>
        <taxon>Metazoa</taxon>
        <taxon>Spiralia</taxon>
        <taxon>Lophotrochozoa</taxon>
        <taxon>Platyhelminthes</taxon>
        <taxon>Trematoda</taxon>
        <taxon>Digenea</taxon>
        <taxon>Opisthorchiida</taxon>
        <taxon>Opisthorchiata</taxon>
        <taxon>Opisthorchiidae</taxon>
        <taxon>Opisthorchis</taxon>
    </lineage>
</organism>
<evidence type="ECO:0000256" key="1">
    <source>
        <dbReference type="SAM" id="MobiDB-lite"/>
    </source>
</evidence>
<feature type="region of interest" description="Disordered" evidence="1">
    <location>
        <begin position="35"/>
        <end position="76"/>
    </location>
</feature>
<dbReference type="KEGG" id="ovi:T265_12153"/>
<dbReference type="EMBL" id="KL597921">
    <property type="protein sequence ID" value="KER18794.1"/>
    <property type="molecule type" value="Genomic_DNA"/>
</dbReference>
<gene>
    <name evidence="2" type="ORF">T265_12153</name>
</gene>
<proteinExistence type="predicted"/>
<name>A0A074ZUB6_OPIVI</name>
<reference evidence="2 3" key="1">
    <citation type="submission" date="2013-11" db="EMBL/GenBank/DDBJ databases">
        <title>Opisthorchis viverrini - life in the bile duct.</title>
        <authorList>
            <person name="Young N.D."/>
            <person name="Nagarajan N."/>
            <person name="Lin S.J."/>
            <person name="Korhonen P.K."/>
            <person name="Jex A.R."/>
            <person name="Hall R.S."/>
            <person name="Safavi-Hemami H."/>
            <person name="Kaewkong W."/>
            <person name="Bertrand D."/>
            <person name="Gao S."/>
            <person name="Seet Q."/>
            <person name="Wongkham S."/>
            <person name="Teh B.T."/>
            <person name="Wongkham C."/>
            <person name="Intapan P.M."/>
            <person name="Maleewong W."/>
            <person name="Yang X."/>
            <person name="Hu M."/>
            <person name="Wang Z."/>
            <person name="Hofmann A."/>
            <person name="Sternberg P.W."/>
            <person name="Tan P."/>
            <person name="Wang J."/>
            <person name="Gasser R.B."/>
        </authorList>
    </citation>
    <scope>NUCLEOTIDE SEQUENCE [LARGE SCALE GENOMIC DNA]</scope>
</reference>